<feature type="signal peptide" evidence="2">
    <location>
        <begin position="1"/>
        <end position="22"/>
    </location>
</feature>
<feature type="compositionally biased region" description="Pro residues" evidence="1">
    <location>
        <begin position="308"/>
        <end position="319"/>
    </location>
</feature>
<feature type="chain" id="PRO_5044890777" description="Chitin-binding type-4 domain-containing protein" evidence="2">
    <location>
        <begin position="23"/>
        <end position="692"/>
    </location>
</feature>
<evidence type="ECO:0000256" key="1">
    <source>
        <dbReference type="SAM" id="MobiDB-lite"/>
    </source>
</evidence>
<feature type="compositionally biased region" description="Polar residues" evidence="1">
    <location>
        <begin position="538"/>
        <end position="568"/>
    </location>
</feature>
<protein>
    <recommendedName>
        <fullName evidence="5">Chitin-binding type-4 domain-containing protein</fullName>
    </recommendedName>
</protein>
<feature type="region of interest" description="Disordered" evidence="1">
    <location>
        <begin position="217"/>
        <end position="609"/>
    </location>
</feature>
<reference evidence="3 4" key="1">
    <citation type="journal article" date="2023" name="Sci. Data">
        <title>Genome assembly of the Korean intertidal mud-creeper Batillaria attramentaria.</title>
        <authorList>
            <person name="Patra A.K."/>
            <person name="Ho P.T."/>
            <person name="Jun S."/>
            <person name="Lee S.J."/>
            <person name="Kim Y."/>
            <person name="Won Y.J."/>
        </authorList>
    </citation>
    <scope>NUCLEOTIDE SEQUENCE [LARGE SCALE GENOMIC DNA]</scope>
    <source>
        <strain evidence="3">Wonlab-2016</strain>
    </source>
</reference>
<feature type="non-terminal residue" evidence="3">
    <location>
        <position position="1"/>
    </location>
</feature>
<organism evidence="3 4">
    <name type="scientific">Batillaria attramentaria</name>
    <dbReference type="NCBI Taxonomy" id="370345"/>
    <lineage>
        <taxon>Eukaryota</taxon>
        <taxon>Metazoa</taxon>
        <taxon>Spiralia</taxon>
        <taxon>Lophotrochozoa</taxon>
        <taxon>Mollusca</taxon>
        <taxon>Gastropoda</taxon>
        <taxon>Caenogastropoda</taxon>
        <taxon>Sorbeoconcha</taxon>
        <taxon>Cerithioidea</taxon>
        <taxon>Batillariidae</taxon>
        <taxon>Batillaria</taxon>
    </lineage>
</organism>
<dbReference type="EMBL" id="JACVVK020000262">
    <property type="protein sequence ID" value="KAK7481438.1"/>
    <property type="molecule type" value="Genomic_DNA"/>
</dbReference>
<comment type="caution">
    <text evidence="3">The sequence shown here is derived from an EMBL/GenBank/DDBJ whole genome shotgun (WGS) entry which is preliminary data.</text>
</comment>
<accession>A0ABD0K3L1</accession>
<proteinExistence type="predicted"/>
<feature type="compositionally biased region" description="Polar residues" evidence="1">
    <location>
        <begin position="580"/>
        <end position="591"/>
    </location>
</feature>
<feature type="compositionally biased region" description="Polar residues" evidence="1">
    <location>
        <begin position="271"/>
        <end position="283"/>
    </location>
</feature>
<dbReference type="AlphaFoldDB" id="A0ABD0K3L1"/>
<keyword evidence="2" id="KW-0732">Signal</keyword>
<evidence type="ECO:0000256" key="2">
    <source>
        <dbReference type="SAM" id="SignalP"/>
    </source>
</evidence>
<evidence type="ECO:0000313" key="4">
    <source>
        <dbReference type="Proteomes" id="UP001519460"/>
    </source>
</evidence>
<keyword evidence="4" id="KW-1185">Reference proteome</keyword>
<evidence type="ECO:0008006" key="5">
    <source>
        <dbReference type="Google" id="ProtNLM"/>
    </source>
</evidence>
<evidence type="ECO:0000313" key="3">
    <source>
        <dbReference type="EMBL" id="KAK7481438.1"/>
    </source>
</evidence>
<dbReference type="Proteomes" id="UP001519460">
    <property type="component" value="Unassembled WGS sequence"/>
</dbReference>
<sequence length="692" mass="77854">HQWPVATSCLAAIFLLVPGCWGQGRLQMPLGRSSIWRAGVDTPQNFDDHMLECGGLWYKMKRGNMCGMCGDPVDKPRQNEAGGKYDTGMMAASFRPGERAQLKVLMMSNHGGFMEFKMCPSKPATQECFDRNPIQMADGWYLPKAAQGVMTINVIIPSMTCQNCVMQWTYTGSTEWGMDAQGNECEGCGPQYELRNCADVAIMPGGQAQIDPAIQKYNDAENGGRNPMGTYYFDPWAEAPKEGNDMDRQQSGSPFVQDPWANPSPPRRPMGNNQVDPWTNPPQVRSPFERDPWNQVRTTPAPWGRPNQPDPWTNPPPNRSPFGPRRPMGNNQPDPWTNPPMRGNNPMDPWPNTQRVTPAPRMGGNNRMDPWPRATPAPRMMGNNQRDPWPGTPRATPAPRMMGNNQRDPWTNPPRATPAPRMMGNNRRDPWQGTPRQTPAPRMRRNNQMDPWPNNQRMTGNNQRMTGNNQMDPWPNNQRMTGNNRRMTGNNQRMTGNNQMDPWPNTQRGNQQQRMTGNNQPDPWTNPPQMNRDPWTNPPRQNSPRQMTMTNNNRPGPWVNSGSPMTPQRSPPANRMNDPWMNSPQGNSGSPFSPPAGGQGNDQWGQNVPGDSVIYNVEVGNQPVMLQPSMTCVAVGEKAGEEGMDQWCTDNCNLNYCPQLHSALFLLGEEGMDQWCTDNCNLNYCPQLHCSC</sequence>
<feature type="compositionally biased region" description="Polar residues" evidence="1">
    <location>
        <begin position="446"/>
        <end position="529"/>
    </location>
</feature>
<gene>
    <name evidence="3" type="ORF">BaRGS_00027289</name>
</gene>
<feature type="compositionally biased region" description="Basic and acidic residues" evidence="1">
    <location>
        <begin position="239"/>
        <end position="248"/>
    </location>
</feature>
<name>A0ABD0K3L1_9CAEN</name>